<organism evidence="3 4">
    <name type="scientific">Albugo candida</name>
    <dbReference type="NCBI Taxonomy" id="65357"/>
    <lineage>
        <taxon>Eukaryota</taxon>
        <taxon>Sar</taxon>
        <taxon>Stramenopiles</taxon>
        <taxon>Oomycota</taxon>
        <taxon>Peronosporomycetes</taxon>
        <taxon>Albuginales</taxon>
        <taxon>Albuginaceae</taxon>
        <taxon>Albugo</taxon>
    </lineage>
</organism>
<evidence type="ECO:0008006" key="5">
    <source>
        <dbReference type="Google" id="ProtNLM"/>
    </source>
</evidence>
<dbReference type="PANTHER" id="PTHR10161">
    <property type="entry name" value="TARTRATE-RESISTANT ACID PHOSPHATASE TYPE 5"/>
    <property type="match status" value="1"/>
</dbReference>
<dbReference type="PANTHER" id="PTHR10161:SF14">
    <property type="entry name" value="TARTRATE-RESISTANT ACID PHOSPHATASE TYPE 5"/>
    <property type="match status" value="1"/>
</dbReference>
<evidence type="ECO:0000313" key="3">
    <source>
        <dbReference type="EMBL" id="CCI48161.1"/>
    </source>
</evidence>
<proteinExistence type="predicted"/>
<evidence type="ECO:0000256" key="1">
    <source>
        <dbReference type="ARBA" id="ARBA00022729"/>
    </source>
</evidence>
<keyword evidence="2" id="KW-0378">Hydrolase</keyword>
<dbReference type="GO" id="GO:0016787">
    <property type="term" value="F:hydrolase activity"/>
    <property type="evidence" value="ECO:0007669"/>
    <property type="project" value="UniProtKB-KW"/>
</dbReference>
<name>A0A024GNP3_9STRA</name>
<dbReference type="InParanoid" id="A0A024GNP3"/>
<keyword evidence="1" id="KW-0732">Signal</keyword>
<comment type="caution">
    <text evidence="3">The sequence shown here is derived from an EMBL/GenBank/DDBJ whole genome shotgun (WGS) entry which is preliminary data.</text>
</comment>
<evidence type="ECO:0000256" key="2">
    <source>
        <dbReference type="ARBA" id="ARBA00022801"/>
    </source>
</evidence>
<protein>
    <recommendedName>
        <fullName evidence="5">Calcineurin-like phosphoesterase domain-containing protein</fullName>
    </recommendedName>
</protein>
<sequence>MPGLTIEFQTVFATMVKCPTILSLVTLGNLAPGTSAAEHDSTCGQFNVMALGDWGAPLDTNNVGTQAAVATIMGMWIETYNSYSDVFDLGDSLYWNGVIPTNVKTRMKLSFEDVYPELHQKDIFWSGLFGNHGLAGGAYLCIKNDVNISTLNPTRVACERPDDVTDALNQHVLGQQTYAKYNKLWYPKQPFYMRTFTRNDIVVDVFFVDMNSARVNGVSNICCQCYGQANTNGCEAVTIMDEKRCADGRTDIVKACSGVLNAWENESIKMIEEKACSSKADHKLLLSHYNVLLHLTDEKRDRWIKVLNDCGVTLSASGHTHGMALQAHAGISFITSGNGGGRPSEIVYDPVVGNTVWKPEVANYGFTALSFNKTNVLVQYVVVKEDSIIGSSKAENKITGFEVAYSFSLPAAKSSQLLPVN</sequence>
<accession>A0A024GNP3</accession>
<dbReference type="Gene3D" id="3.60.21.10">
    <property type="match status" value="1"/>
</dbReference>
<dbReference type="EMBL" id="CAIX01000207">
    <property type="protein sequence ID" value="CCI48161.1"/>
    <property type="molecule type" value="Genomic_DNA"/>
</dbReference>
<dbReference type="STRING" id="65357.A0A024GNP3"/>
<dbReference type="AlphaFoldDB" id="A0A024GNP3"/>
<gene>
    <name evidence="3" type="ORF">BN9_092230</name>
</gene>
<keyword evidence="4" id="KW-1185">Reference proteome</keyword>
<reference evidence="3 4" key="1">
    <citation type="submission" date="2012-05" db="EMBL/GenBank/DDBJ databases">
        <title>Recombination and specialization in a pathogen metapopulation.</title>
        <authorList>
            <person name="Gardiner A."/>
            <person name="Kemen E."/>
            <person name="Schultz-Larsen T."/>
            <person name="MacLean D."/>
            <person name="Van Oosterhout C."/>
            <person name="Jones J.D.G."/>
        </authorList>
    </citation>
    <scope>NUCLEOTIDE SEQUENCE [LARGE SCALE GENOMIC DNA]</scope>
    <source>
        <strain evidence="3 4">Ac Nc2</strain>
    </source>
</reference>
<dbReference type="OrthoDB" id="411211at2759"/>
<dbReference type="InterPro" id="IPR051558">
    <property type="entry name" value="Metallophosphoesterase_PAP"/>
</dbReference>
<evidence type="ECO:0000313" key="4">
    <source>
        <dbReference type="Proteomes" id="UP000053237"/>
    </source>
</evidence>
<dbReference type="SUPFAM" id="SSF56300">
    <property type="entry name" value="Metallo-dependent phosphatases"/>
    <property type="match status" value="1"/>
</dbReference>
<dbReference type="Proteomes" id="UP000053237">
    <property type="component" value="Unassembled WGS sequence"/>
</dbReference>
<dbReference type="InterPro" id="IPR029052">
    <property type="entry name" value="Metallo-depent_PP-like"/>
</dbReference>